<dbReference type="Gene3D" id="1.10.10.1320">
    <property type="entry name" value="Anti-sigma factor, zinc-finger domain"/>
    <property type="match status" value="1"/>
</dbReference>
<proteinExistence type="predicted"/>
<sequence length="252" mass="26151">MSNEVTCDGMREIGAELALGVLPGRERAAAVAHLDRCADCREYIEQLTLMGDRLIGLLPGSEPPFGFETRVARSLMQETSPRKGLSPYIRRSGIPRTTLGGRVRVRAAAGVAALTLAVGFGGWAVGTAFEHMTAGSTVSSEVGKGLLWGGLTSPRSPGKPTGEIYAHSGSPGWVYMTVDLADAGTPYNGEVACLLERSDGSALRIGTFTLHGGYGYWGGPAPVDSSSVSGVRLTSSDGTVLAKAPLKAAGRA</sequence>
<reference evidence="4" key="1">
    <citation type="journal article" date="2019" name="Int. J. Syst. Evol. Microbiol.">
        <title>The Global Catalogue of Microorganisms (GCM) 10K type strain sequencing project: providing services to taxonomists for standard genome sequencing and annotation.</title>
        <authorList>
            <consortium name="The Broad Institute Genomics Platform"/>
            <consortium name="The Broad Institute Genome Sequencing Center for Infectious Disease"/>
            <person name="Wu L."/>
            <person name="Ma J."/>
        </authorList>
    </citation>
    <scope>NUCLEOTIDE SEQUENCE [LARGE SCALE GENOMIC DNA]</scope>
    <source>
        <strain evidence="4">JCM 9091</strain>
    </source>
</reference>
<gene>
    <name evidence="3" type="ORF">GCM10010448_36690</name>
</gene>
<protein>
    <recommendedName>
        <fullName evidence="5">Zinc-finger domain-containing protein</fullName>
    </recommendedName>
</protein>
<keyword evidence="4" id="KW-1185">Reference proteome</keyword>
<comment type="caution">
    <text evidence="3">The sequence shown here is derived from an EMBL/GenBank/DDBJ whole genome shotgun (WGS) entry which is preliminary data.</text>
</comment>
<evidence type="ECO:0008006" key="5">
    <source>
        <dbReference type="Google" id="ProtNLM"/>
    </source>
</evidence>
<organism evidence="3 4">
    <name type="scientific">Streptomyces glomeratus</name>
    <dbReference type="NCBI Taxonomy" id="284452"/>
    <lineage>
        <taxon>Bacteria</taxon>
        <taxon>Bacillati</taxon>
        <taxon>Actinomycetota</taxon>
        <taxon>Actinomycetes</taxon>
        <taxon>Kitasatosporales</taxon>
        <taxon>Streptomycetaceae</taxon>
        <taxon>Streptomyces</taxon>
    </lineage>
</organism>
<keyword evidence="1" id="KW-0805">Transcription regulation</keyword>
<dbReference type="RefSeq" id="WP_234516668.1">
    <property type="nucleotide sequence ID" value="NZ_BAAAUF010000030.1"/>
</dbReference>
<dbReference type="EMBL" id="BAAAUF010000030">
    <property type="protein sequence ID" value="GAA3050328.1"/>
    <property type="molecule type" value="Genomic_DNA"/>
</dbReference>
<dbReference type="InterPro" id="IPR041916">
    <property type="entry name" value="Anti_sigma_zinc_sf"/>
</dbReference>
<evidence type="ECO:0000313" key="4">
    <source>
        <dbReference type="Proteomes" id="UP001501532"/>
    </source>
</evidence>
<evidence type="ECO:0000313" key="3">
    <source>
        <dbReference type="EMBL" id="GAA3050328.1"/>
    </source>
</evidence>
<accession>A0ABP6LR20</accession>
<name>A0ABP6LR20_9ACTN</name>
<evidence type="ECO:0000256" key="2">
    <source>
        <dbReference type="ARBA" id="ARBA00023163"/>
    </source>
</evidence>
<evidence type="ECO:0000256" key="1">
    <source>
        <dbReference type="ARBA" id="ARBA00023015"/>
    </source>
</evidence>
<dbReference type="Proteomes" id="UP001501532">
    <property type="component" value="Unassembled WGS sequence"/>
</dbReference>
<keyword evidence="2" id="KW-0804">Transcription</keyword>